<keyword evidence="1" id="KW-0472">Membrane</keyword>
<evidence type="ECO:0000259" key="2">
    <source>
        <dbReference type="Pfam" id="PF11181"/>
    </source>
</evidence>
<dbReference type="InterPro" id="IPR025889">
    <property type="entry name" value="GSP17M-like_dom"/>
</dbReference>
<dbReference type="InterPro" id="IPR052948">
    <property type="entry name" value="Low_temp-induced_all0457"/>
</dbReference>
<organism evidence="3 4">
    <name type="scientific">Devosia riboflavina</name>
    <dbReference type="NCBI Taxonomy" id="46914"/>
    <lineage>
        <taxon>Bacteria</taxon>
        <taxon>Pseudomonadati</taxon>
        <taxon>Pseudomonadota</taxon>
        <taxon>Alphaproteobacteria</taxon>
        <taxon>Hyphomicrobiales</taxon>
        <taxon>Devosiaceae</taxon>
        <taxon>Devosia</taxon>
    </lineage>
</organism>
<dbReference type="STRING" id="46914.JP75_02345"/>
<feature type="transmembrane region" description="Helical" evidence="1">
    <location>
        <begin position="93"/>
        <end position="123"/>
    </location>
</feature>
<evidence type="ECO:0000313" key="4">
    <source>
        <dbReference type="Proteomes" id="UP000028981"/>
    </source>
</evidence>
<evidence type="ECO:0000313" key="3">
    <source>
        <dbReference type="EMBL" id="KFL32418.1"/>
    </source>
</evidence>
<feature type="domain" description="General stress protein 17M-like" evidence="2">
    <location>
        <begin position="10"/>
        <end position="80"/>
    </location>
</feature>
<dbReference type="AlphaFoldDB" id="A0A087M6B5"/>
<keyword evidence="4" id="KW-1185">Reference proteome</keyword>
<proteinExistence type="predicted"/>
<sequence length="183" mass="18557">MTTTYTSAAIATYDSHIDAEAAVKTLTAAGFAPGTLSVVGKGYHTEEKVMGFYNAGDRIKIWGKQGAVWGGLWGALLGGLLVTAPAIGPVVIVGYLGAVAVTAIESAVVVGGVSAIGAAIYSIGIPKDSVLRYETAVKADGFLVMVHGDAAEVERARALLARSARSVDVHNDLSVPADAASAA</sequence>
<evidence type="ECO:0000256" key="1">
    <source>
        <dbReference type="SAM" id="Phobius"/>
    </source>
</evidence>
<dbReference type="Pfam" id="PF11181">
    <property type="entry name" value="YflT"/>
    <property type="match status" value="1"/>
</dbReference>
<dbReference type="EMBL" id="JQGC01000002">
    <property type="protein sequence ID" value="KFL32418.1"/>
    <property type="molecule type" value="Genomic_DNA"/>
</dbReference>
<dbReference type="OrthoDB" id="515952at2"/>
<keyword evidence="1" id="KW-1133">Transmembrane helix</keyword>
<accession>A0A087M6B5</accession>
<dbReference type="RefSeq" id="WP_035078692.1">
    <property type="nucleotide sequence ID" value="NZ_JQGC01000002.1"/>
</dbReference>
<dbReference type="Proteomes" id="UP000028981">
    <property type="component" value="Unassembled WGS sequence"/>
</dbReference>
<name>A0A087M6B5_9HYPH</name>
<comment type="caution">
    <text evidence="3">The sequence shown here is derived from an EMBL/GenBank/DDBJ whole genome shotgun (WGS) entry which is preliminary data.</text>
</comment>
<reference evidence="3 4" key="1">
    <citation type="submission" date="2014-08" db="EMBL/GenBank/DDBJ databases">
        <authorList>
            <person name="Hassan Y.I."/>
            <person name="Lepp D."/>
            <person name="Zhou T."/>
        </authorList>
    </citation>
    <scope>NUCLEOTIDE SEQUENCE [LARGE SCALE GENOMIC DNA]</scope>
    <source>
        <strain evidence="3 4">IFO13584</strain>
    </source>
</reference>
<protein>
    <submittedName>
        <fullName evidence="3">Permease</fullName>
    </submittedName>
</protein>
<gene>
    <name evidence="3" type="ORF">JP75_02345</name>
</gene>
<dbReference type="PANTHER" id="PTHR36109:SF2">
    <property type="entry name" value="MEMBRANE PROTEIN"/>
    <property type="match status" value="1"/>
</dbReference>
<feature type="transmembrane region" description="Helical" evidence="1">
    <location>
        <begin position="67"/>
        <end position="87"/>
    </location>
</feature>
<dbReference type="PANTHER" id="PTHR36109">
    <property type="entry name" value="MEMBRANE PROTEIN-RELATED"/>
    <property type="match status" value="1"/>
</dbReference>
<keyword evidence="1" id="KW-0812">Transmembrane</keyword>